<keyword evidence="2" id="KW-0813">Transport</keyword>
<dbReference type="OrthoDB" id="9762778at2"/>
<dbReference type="Pfam" id="PF00664">
    <property type="entry name" value="ABC_membrane"/>
    <property type="match status" value="1"/>
</dbReference>
<keyword evidence="13" id="KW-1185">Reference proteome</keyword>
<dbReference type="InterPro" id="IPR003439">
    <property type="entry name" value="ABC_transporter-like_ATP-bd"/>
</dbReference>
<dbReference type="GO" id="GO:0005524">
    <property type="term" value="F:ATP binding"/>
    <property type="evidence" value="ECO:0007669"/>
    <property type="project" value="UniProtKB-KW"/>
</dbReference>
<dbReference type="InterPro" id="IPR011527">
    <property type="entry name" value="ABC1_TM_dom"/>
</dbReference>
<evidence type="ECO:0000259" key="10">
    <source>
        <dbReference type="PROSITE" id="PS50893"/>
    </source>
</evidence>
<dbReference type="GO" id="GO:0016887">
    <property type="term" value="F:ATP hydrolysis activity"/>
    <property type="evidence" value="ECO:0007669"/>
    <property type="project" value="InterPro"/>
</dbReference>
<dbReference type="PROSITE" id="PS50929">
    <property type="entry name" value="ABC_TM1F"/>
    <property type="match status" value="1"/>
</dbReference>
<dbReference type="GO" id="GO:0005886">
    <property type="term" value="C:plasma membrane"/>
    <property type="evidence" value="ECO:0007669"/>
    <property type="project" value="UniProtKB-SubCell"/>
</dbReference>
<dbReference type="GO" id="GO:0015421">
    <property type="term" value="F:ABC-type oligopeptide transporter activity"/>
    <property type="evidence" value="ECO:0007669"/>
    <property type="project" value="TreeGrafter"/>
</dbReference>
<feature type="domain" description="ABC transmembrane type-1" evidence="11">
    <location>
        <begin position="20"/>
        <end position="300"/>
    </location>
</feature>
<sequence length="584" mass="64368">MINMFKQLLAFSGTERRNLILSFVFHMFNSLFEMLPIMAVLTVLNGILLSLSNGIMPVKTIWISFSIMLLSILGRIFFTNLSSVKRTLGSFSMCSGWRMELGEKLKRVPMGYFNEHRLGDITAAVTTTLGDLETSAVTVMEAVAGGFIHAVVIGIWLLFYEWEIGVLMFIGLIVSLLIYAETQKAGVKYSPRRQAAQAGLVTGILEYIQGMTVVKAFGLADRSDKSVDATINESAEANIALEKVFSSLAAVFQMIFKFARFAILVAAPYLLMKGETTPEKCLLLIIASFMIYTTVELAGSTSAVARVVDASLDRLETVSRMPFIDEHGTDLTPKTYDISISNISFAYDEKEVIHDVSFYIPQGTSCAVVGPSGSGKTTLCSLIARFWDVKEGEILLGGVNVKDYTCDSLLKNFSIVFQRVYLFEDTIENNILFGKPQATKAEMISAAKKACCHDFISALPDGYQTKIGEGGSTLSGGEKQRISIARAILKDAPIVILDEATASVDPENERELQQAISELTKNKTLLMIAHRLNTVRGADQILVLEDGRIVQKGKHHELMQQEGLYRNFVEIRENAIGWELGGRA</sequence>
<dbReference type="eggNOG" id="COG1132">
    <property type="taxonomic scope" value="Bacteria"/>
</dbReference>
<keyword evidence="5" id="KW-0547">Nucleotide-binding</keyword>
<dbReference type="InterPro" id="IPR027417">
    <property type="entry name" value="P-loop_NTPase"/>
</dbReference>
<evidence type="ECO:0000256" key="2">
    <source>
        <dbReference type="ARBA" id="ARBA00022448"/>
    </source>
</evidence>
<dbReference type="Gene3D" id="3.40.50.300">
    <property type="entry name" value="P-loop containing nucleotide triphosphate hydrolases"/>
    <property type="match status" value="1"/>
</dbReference>
<evidence type="ECO:0000256" key="5">
    <source>
        <dbReference type="ARBA" id="ARBA00022741"/>
    </source>
</evidence>
<dbReference type="RefSeq" id="WP_006599736.1">
    <property type="nucleotide sequence ID" value="NZ_GL622359.1"/>
</dbReference>
<dbReference type="SMART" id="SM00382">
    <property type="entry name" value="AAA"/>
    <property type="match status" value="1"/>
</dbReference>
<accession>E6MJX9</accession>
<keyword evidence="4 9" id="KW-0812">Transmembrane</keyword>
<dbReference type="PROSITE" id="PS00211">
    <property type="entry name" value="ABC_TRANSPORTER_1"/>
    <property type="match status" value="1"/>
</dbReference>
<dbReference type="Proteomes" id="UP000004754">
    <property type="component" value="Unassembled WGS sequence"/>
</dbReference>
<evidence type="ECO:0000313" key="12">
    <source>
        <dbReference type="EMBL" id="EFV00498.1"/>
    </source>
</evidence>
<evidence type="ECO:0000259" key="11">
    <source>
        <dbReference type="PROSITE" id="PS50929"/>
    </source>
</evidence>
<evidence type="ECO:0000256" key="4">
    <source>
        <dbReference type="ARBA" id="ARBA00022692"/>
    </source>
</evidence>
<dbReference type="InterPro" id="IPR003593">
    <property type="entry name" value="AAA+_ATPase"/>
</dbReference>
<evidence type="ECO:0000313" key="13">
    <source>
        <dbReference type="Proteomes" id="UP000004754"/>
    </source>
</evidence>
<dbReference type="Pfam" id="PF00005">
    <property type="entry name" value="ABC_tran"/>
    <property type="match status" value="1"/>
</dbReference>
<feature type="transmembrane region" description="Helical" evidence="9">
    <location>
        <begin position="164"/>
        <end position="182"/>
    </location>
</feature>
<gene>
    <name evidence="12" type="ORF">HMP0721_2314</name>
</gene>
<dbReference type="EMBL" id="AEQN01000033">
    <property type="protein sequence ID" value="EFV00498.1"/>
    <property type="molecule type" value="Genomic_DNA"/>
</dbReference>
<dbReference type="STRING" id="887929.HMP0721_2314"/>
<dbReference type="InterPro" id="IPR017871">
    <property type="entry name" value="ABC_transporter-like_CS"/>
</dbReference>
<dbReference type="PANTHER" id="PTHR43394:SF1">
    <property type="entry name" value="ATP-BINDING CASSETTE SUB-FAMILY B MEMBER 10, MITOCHONDRIAL"/>
    <property type="match status" value="1"/>
</dbReference>
<dbReference type="SUPFAM" id="SSF52540">
    <property type="entry name" value="P-loop containing nucleoside triphosphate hydrolases"/>
    <property type="match status" value="1"/>
</dbReference>
<feature type="transmembrane region" description="Helical" evidence="9">
    <location>
        <begin position="139"/>
        <end position="158"/>
    </location>
</feature>
<evidence type="ECO:0000256" key="6">
    <source>
        <dbReference type="ARBA" id="ARBA00022840"/>
    </source>
</evidence>
<proteinExistence type="predicted"/>
<name>E6MJX9_9FIRM</name>
<dbReference type="InterPro" id="IPR039421">
    <property type="entry name" value="Type_1_exporter"/>
</dbReference>
<reference evidence="12 13" key="1">
    <citation type="submission" date="2010-12" db="EMBL/GenBank/DDBJ databases">
        <authorList>
            <person name="Muzny D."/>
            <person name="Qin X."/>
            <person name="Deng J."/>
            <person name="Jiang H."/>
            <person name="Liu Y."/>
            <person name="Qu J."/>
            <person name="Song X.-Z."/>
            <person name="Zhang L."/>
            <person name="Thornton R."/>
            <person name="Coyle M."/>
            <person name="Francisco L."/>
            <person name="Jackson L."/>
            <person name="Javaid M."/>
            <person name="Korchina V."/>
            <person name="Kovar C."/>
            <person name="Mata R."/>
            <person name="Mathew T."/>
            <person name="Ngo R."/>
            <person name="Nguyen L."/>
            <person name="Nguyen N."/>
            <person name="Okwuonu G."/>
            <person name="Ongeri F."/>
            <person name="Pham C."/>
            <person name="Simmons D."/>
            <person name="Wilczek-Boney K."/>
            <person name="Hale W."/>
            <person name="Jakkamsetti A."/>
            <person name="Pham P."/>
            <person name="Ruth R."/>
            <person name="San Lucas F."/>
            <person name="Warren J."/>
            <person name="Zhang J."/>
            <person name="Zhao Z."/>
            <person name="Zhou C."/>
            <person name="Zhu D."/>
            <person name="Lee S."/>
            <person name="Bess C."/>
            <person name="Blankenburg K."/>
            <person name="Forbes L."/>
            <person name="Fu Q."/>
            <person name="Gubbala S."/>
            <person name="Hirani K."/>
            <person name="Jayaseelan J.C."/>
            <person name="Lara F."/>
            <person name="Munidasa M."/>
            <person name="Palculict T."/>
            <person name="Patil S."/>
            <person name="Pu L.-L."/>
            <person name="Saada N."/>
            <person name="Tang L."/>
            <person name="Weissenberger G."/>
            <person name="Zhu Y."/>
            <person name="Hemphill L."/>
            <person name="Shang Y."/>
            <person name="Youmans B."/>
            <person name="Ayvaz T."/>
            <person name="Ross M."/>
            <person name="Santibanez J."/>
            <person name="Aqrawi P."/>
            <person name="Gross S."/>
            <person name="Joshi V."/>
            <person name="Fowler G."/>
            <person name="Nazareth L."/>
            <person name="Reid J."/>
            <person name="Worley K."/>
            <person name="Petrosino J."/>
            <person name="Highlander S."/>
            <person name="Gibbs R."/>
        </authorList>
    </citation>
    <scope>NUCLEOTIDE SEQUENCE [LARGE SCALE GENOMIC DNA]</scope>
    <source>
        <strain evidence="12 13">ATCC 23263</strain>
    </source>
</reference>
<evidence type="ECO:0000256" key="9">
    <source>
        <dbReference type="SAM" id="Phobius"/>
    </source>
</evidence>
<evidence type="ECO:0000256" key="3">
    <source>
        <dbReference type="ARBA" id="ARBA00022475"/>
    </source>
</evidence>
<dbReference type="PROSITE" id="PS50893">
    <property type="entry name" value="ABC_TRANSPORTER_2"/>
    <property type="match status" value="1"/>
</dbReference>
<dbReference type="Gene3D" id="1.20.1560.10">
    <property type="entry name" value="ABC transporter type 1, transmembrane domain"/>
    <property type="match status" value="1"/>
</dbReference>
<feature type="transmembrane region" description="Helical" evidence="9">
    <location>
        <begin position="282"/>
        <end position="305"/>
    </location>
</feature>
<dbReference type="AlphaFoldDB" id="E6MJX9"/>
<comment type="subcellular location">
    <subcellularLocation>
        <location evidence="1">Cell membrane</location>
        <topology evidence="1">Multi-pass membrane protein</topology>
    </subcellularLocation>
</comment>
<feature type="transmembrane region" description="Helical" evidence="9">
    <location>
        <begin position="20"/>
        <end position="48"/>
    </location>
</feature>
<feature type="domain" description="ABC transporter" evidence="10">
    <location>
        <begin position="338"/>
        <end position="571"/>
    </location>
</feature>
<feature type="transmembrane region" description="Helical" evidence="9">
    <location>
        <begin position="60"/>
        <end position="78"/>
    </location>
</feature>
<keyword evidence="8 9" id="KW-0472">Membrane</keyword>
<protein>
    <submittedName>
        <fullName evidence="12">ABC transporter, ATP-binding protein</fullName>
    </submittedName>
</protein>
<dbReference type="FunFam" id="3.40.50.300:FF:000221">
    <property type="entry name" value="Multidrug ABC transporter ATP-binding protein"/>
    <property type="match status" value="1"/>
</dbReference>
<evidence type="ECO:0000256" key="1">
    <source>
        <dbReference type="ARBA" id="ARBA00004651"/>
    </source>
</evidence>
<dbReference type="HOGENOM" id="CLU_000604_84_9_9"/>
<organism evidence="12 13">
    <name type="scientific">Pseudoramibacter alactolyticus ATCC 23263</name>
    <dbReference type="NCBI Taxonomy" id="887929"/>
    <lineage>
        <taxon>Bacteria</taxon>
        <taxon>Bacillati</taxon>
        <taxon>Bacillota</taxon>
        <taxon>Clostridia</taxon>
        <taxon>Eubacteriales</taxon>
        <taxon>Eubacteriaceae</taxon>
        <taxon>Pseudoramibacter</taxon>
    </lineage>
</organism>
<dbReference type="PANTHER" id="PTHR43394">
    <property type="entry name" value="ATP-DEPENDENT PERMEASE MDL1, MITOCHONDRIAL"/>
    <property type="match status" value="1"/>
</dbReference>
<dbReference type="InterPro" id="IPR036640">
    <property type="entry name" value="ABC1_TM_sf"/>
</dbReference>
<evidence type="ECO:0000256" key="7">
    <source>
        <dbReference type="ARBA" id="ARBA00022989"/>
    </source>
</evidence>
<keyword evidence="6 12" id="KW-0067">ATP-binding</keyword>
<feature type="transmembrane region" description="Helical" evidence="9">
    <location>
        <begin position="248"/>
        <end position="270"/>
    </location>
</feature>
<keyword evidence="3" id="KW-1003">Cell membrane</keyword>
<evidence type="ECO:0000256" key="8">
    <source>
        <dbReference type="ARBA" id="ARBA00023136"/>
    </source>
</evidence>
<dbReference type="SUPFAM" id="SSF90123">
    <property type="entry name" value="ABC transporter transmembrane region"/>
    <property type="match status" value="1"/>
</dbReference>
<comment type="caution">
    <text evidence="12">The sequence shown here is derived from an EMBL/GenBank/DDBJ whole genome shotgun (WGS) entry which is preliminary data.</text>
</comment>
<keyword evidence="7 9" id="KW-1133">Transmembrane helix</keyword>